<dbReference type="KEGG" id="gau:GAU_0743"/>
<dbReference type="eggNOG" id="COG4932">
    <property type="taxonomic scope" value="Bacteria"/>
</dbReference>
<dbReference type="InterPro" id="IPR013783">
    <property type="entry name" value="Ig-like_fold"/>
</dbReference>
<dbReference type="InterPro" id="IPR008964">
    <property type="entry name" value="Invasin/intimin_cell_adhesion"/>
</dbReference>
<feature type="domain" description="Big-1" evidence="2">
    <location>
        <begin position="462"/>
        <end position="553"/>
    </location>
</feature>
<comment type="similarity">
    <text evidence="1">Belongs to the intimin/invasin family.</text>
</comment>
<proteinExistence type="inferred from homology"/>
<dbReference type="STRING" id="379066.GAU_0743"/>
<feature type="domain" description="Big-1" evidence="2">
    <location>
        <begin position="53"/>
        <end position="141"/>
    </location>
</feature>
<organism evidence="3 4">
    <name type="scientific">Gemmatimonas aurantiaca (strain DSM 14586 / JCM 11422 / NBRC 100505 / T-27)</name>
    <dbReference type="NCBI Taxonomy" id="379066"/>
    <lineage>
        <taxon>Bacteria</taxon>
        <taxon>Pseudomonadati</taxon>
        <taxon>Gemmatimonadota</taxon>
        <taxon>Gemmatimonadia</taxon>
        <taxon>Gemmatimonadales</taxon>
        <taxon>Gemmatimonadaceae</taxon>
        <taxon>Gemmatimonas</taxon>
    </lineage>
</organism>
<evidence type="ECO:0000256" key="1">
    <source>
        <dbReference type="ARBA" id="ARBA00010116"/>
    </source>
</evidence>
<dbReference type="InterPro" id="IPR003344">
    <property type="entry name" value="Big_1_dom"/>
</dbReference>
<keyword evidence="4" id="KW-1185">Reference proteome</keyword>
<dbReference type="SMART" id="SM00634">
    <property type="entry name" value="BID_1"/>
    <property type="match status" value="6"/>
</dbReference>
<name>C1A6C5_GEMAT</name>
<gene>
    <name evidence="3" type="ordered locus">GAU_0743</name>
</gene>
<dbReference type="EMBL" id="AP009153">
    <property type="protein sequence ID" value="BAH37785.1"/>
    <property type="molecule type" value="Genomic_DNA"/>
</dbReference>
<dbReference type="Gene3D" id="2.60.40.10">
    <property type="entry name" value="Immunoglobulins"/>
    <property type="match status" value="4"/>
</dbReference>
<sequence length="771" mass="75042">MGVVPLVLVPCWRTFPLLRLPMRLSPRLALPLLGVLAISACKDDSPPPPAAVVAVTSTALSGTVGESVGTLTVKVTDAGGGAVSGVPVTFAVAEGGGTVAPAADTTDNSGLASTTWRLGQQVVAQRVTATAQGVTGSVNFVSTVTAGAPATIAVQAGDNQTAVAGAAVATPPSVVLRDRYNNPVSGVSVFFTISAGGGSITGSGATTNASGVAAVTEWRLGPGVGANRLSALAVFNGVAGNPITFNATATQGAAATITAQGSTALTGTVGALVTPAPQVRVTDAGGNPVSGASVTFTGSAGSIVGGGTKTTDASGLAAPDSWQLGNATQNYTLTATVGSLPGVVFTATARPGAAGQVSISAGNNQSAVVGRAVLTEPAVRVSDALNNPIAGVEVLFEVVSGGGTAVGRRPVTNAQGIATVGGWTLGDDIGTNTLRATVQGSSTITGNPVMFTATATPGTPVSVTAVAGSSQTGTVGTPVPVAPSVVVRDNRGNPVSGITVSFVIGSGNGTVVGSTVVTNASGTATVSSWTLGGTAGTQTLIARVTNLPDVVFSATATAGAASVVQALSSQNLGNLTVATNQAASSLPSIRVTDASGNPIQGVQVTFALGNANSGTISGEVQTTNASGVATLGSWTLPTVAGIASVVAQVQNLTGVTFTATMTPAAASKIVIVSNPPTSVTAASNSSYAIATRLQDAFNNNVNLAGIVIQFTLSGGGSLVPLPTVQTVATSTTNDSGMASVNWYLGALPSTQVLNISGTSLTGTVHTIVVTP</sequence>
<dbReference type="PROSITE" id="PS51127">
    <property type="entry name" value="BIG1"/>
    <property type="match status" value="4"/>
</dbReference>
<evidence type="ECO:0000313" key="4">
    <source>
        <dbReference type="Proteomes" id="UP000002209"/>
    </source>
</evidence>
<evidence type="ECO:0000313" key="3">
    <source>
        <dbReference type="EMBL" id="BAH37785.1"/>
    </source>
</evidence>
<dbReference type="SUPFAM" id="SSF49373">
    <property type="entry name" value="Invasin/intimin cell-adhesion fragments"/>
    <property type="match status" value="6"/>
</dbReference>
<dbReference type="PANTHER" id="PTHR39576:SF1">
    <property type="entry name" value="INVASIN"/>
    <property type="match status" value="1"/>
</dbReference>
<dbReference type="InterPro" id="IPR051715">
    <property type="entry name" value="Intimin-Invasin_domain"/>
</dbReference>
<dbReference type="AlphaFoldDB" id="C1A6C5"/>
<feature type="domain" description="Big-1" evidence="2">
    <location>
        <begin position="566"/>
        <end position="658"/>
    </location>
</feature>
<dbReference type="PANTHER" id="PTHR39576">
    <property type="entry name" value="ATTACHING AND EFFACING PROTEIN HOMOLOG-RELATED-RELATED"/>
    <property type="match status" value="1"/>
</dbReference>
<dbReference type="Proteomes" id="UP000002209">
    <property type="component" value="Chromosome"/>
</dbReference>
<reference evidence="4" key="1">
    <citation type="submission" date="2006-03" db="EMBL/GenBank/DDBJ databases">
        <title>Complete genome sequence of Gemmatimonas aurantiaca T-27 that represents a novel phylum Gemmatimonadetes.</title>
        <authorList>
            <person name="Takasaki K."/>
            <person name="Ichikawa N."/>
            <person name="Miura H."/>
            <person name="Matsushita S."/>
            <person name="Watanabe Y."/>
            <person name="Oguchi A."/>
            <person name="Ankai A."/>
            <person name="Yashiro I."/>
            <person name="Takahashi M."/>
            <person name="Terui Y."/>
            <person name="Fukui S."/>
            <person name="Yokoyama H."/>
            <person name="Tanikawa S."/>
            <person name="Hanada S."/>
            <person name="Kamagata Y."/>
            <person name="Fujita N."/>
        </authorList>
    </citation>
    <scope>NUCLEOTIDE SEQUENCE [LARGE SCALE GENOMIC DNA]</scope>
    <source>
        <strain evidence="4">T-27 / DSM 14586 / JCM 11422 / NBRC 100505</strain>
    </source>
</reference>
<protein>
    <recommendedName>
        <fullName evidence="2">Big-1 domain-containing protein</fullName>
    </recommendedName>
</protein>
<feature type="domain" description="Big-1" evidence="2">
    <location>
        <begin position="356"/>
        <end position="452"/>
    </location>
</feature>
<dbReference type="GO" id="GO:0009279">
    <property type="term" value="C:cell outer membrane"/>
    <property type="evidence" value="ECO:0007669"/>
    <property type="project" value="TreeGrafter"/>
</dbReference>
<evidence type="ECO:0000259" key="2">
    <source>
        <dbReference type="PROSITE" id="PS51127"/>
    </source>
</evidence>
<dbReference type="Gene3D" id="2.60.40.1120">
    <property type="entry name" value="Carboxypeptidase-like, regulatory domain"/>
    <property type="match status" value="2"/>
</dbReference>
<accession>C1A6C5</accession>
<dbReference type="HOGENOM" id="CLU_369501_0_0_0"/>